<reference evidence="1 2" key="1">
    <citation type="submission" date="2014-10" db="EMBL/GenBank/DDBJ databases">
        <title>Genome sequence of Clostridium aceticum DSM 1496.</title>
        <authorList>
            <person name="Poehlein A."/>
            <person name="Schiel-Bengelsdorf B."/>
            <person name="Gottschalk G."/>
            <person name="Duerre P."/>
            <person name="Daniel R."/>
        </authorList>
    </citation>
    <scope>NUCLEOTIDE SEQUENCE [LARGE SCALE GENOMIC DNA]</scope>
    <source>
        <strain evidence="1 2">DSM 1496</strain>
    </source>
</reference>
<gene>
    <name evidence="1" type="ORF">CACET_c32070</name>
</gene>
<dbReference type="EMBL" id="CP009687">
    <property type="protein sequence ID" value="AKL96651.1"/>
    <property type="molecule type" value="Genomic_DNA"/>
</dbReference>
<accession>A0A0D8I6K6</accession>
<keyword evidence="2" id="KW-1185">Reference proteome</keyword>
<dbReference type="KEGG" id="cace:CACET_c32070"/>
<evidence type="ECO:0000313" key="2">
    <source>
        <dbReference type="Proteomes" id="UP000035704"/>
    </source>
</evidence>
<evidence type="ECO:0000313" key="1">
    <source>
        <dbReference type="EMBL" id="AKL96651.1"/>
    </source>
</evidence>
<protein>
    <submittedName>
        <fullName evidence="1">Uncharacterized protein</fullName>
    </submittedName>
</protein>
<dbReference type="AlphaFoldDB" id="A0A0D8I6K6"/>
<proteinExistence type="predicted"/>
<dbReference type="Proteomes" id="UP000035704">
    <property type="component" value="Chromosome"/>
</dbReference>
<dbReference type="RefSeq" id="WP_044826024.1">
    <property type="nucleotide sequence ID" value="NZ_CP009687.1"/>
</dbReference>
<organism evidence="1 2">
    <name type="scientific">Clostridium aceticum</name>
    <dbReference type="NCBI Taxonomy" id="84022"/>
    <lineage>
        <taxon>Bacteria</taxon>
        <taxon>Bacillati</taxon>
        <taxon>Bacillota</taxon>
        <taxon>Clostridia</taxon>
        <taxon>Eubacteriales</taxon>
        <taxon>Clostridiaceae</taxon>
        <taxon>Clostridium</taxon>
    </lineage>
</organism>
<dbReference type="PATRIC" id="fig|84022.5.peg.1912"/>
<name>A0A0D8I6K6_9CLOT</name>
<dbReference type="STRING" id="84022.CACET_c32070"/>
<sequence>MDKLQTVLETRQKFVNAYKENLIISIDALNDRVHCAKAYFKELILEYPVRLVSDGTNKYPIRASIMIQEIEFFTLWEEEEFKETFPDLISQVVKKETV</sequence>
<dbReference type="OrthoDB" id="9917496at2"/>